<protein>
    <recommendedName>
        <fullName evidence="3">Fumarylacetoacetase-like C-terminal domain-containing protein</fullName>
    </recommendedName>
</protein>
<dbReference type="GO" id="GO:0019752">
    <property type="term" value="P:carboxylic acid metabolic process"/>
    <property type="evidence" value="ECO:0007669"/>
    <property type="project" value="UniProtKB-ARBA"/>
</dbReference>
<evidence type="ECO:0000313" key="5">
    <source>
        <dbReference type="Proteomes" id="UP000054107"/>
    </source>
</evidence>
<dbReference type="PANTHER" id="PTHR11820:SF7">
    <property type="entry name" value="ACYLPYRUVASE FAHD1, MITOCHONDRIAL"/>
    <property type="match status" value="1"/>
</dbReference>
<dbReference type="STRING" id="35722.A0A0B7N5W8"/>
<accession>A0A0B7N5W8</accession>
<dbReference type="Pfam" id="PF01557">
    <property type="entry name" value="FAA_hydrolase"/>
    <property type="match status" value="1"/>
</dbReference>
<evidence type="ECO:0000313" key="4">
    <source>
        <dbReference type="EMBL" id="CEP10838.1"/>
    </source>
</evidence>
<keyword evidence="2" id="KW-0479">Metal-binding</keyword>
<dbReference type="InterPro" id="IPR036663">
    <property type="entry name" value="Fumarylacetoacetase_C_sf"/>
</dbReference>
<evidence type="ECO:0000256" key="2">
    <source>
        <dbReference type="ARBA" id="ARBA00022723"/>
    </source>
</evidence>
<feature type="domain" description="Fumarylacetoacetase-like C-terminal" evidence="3">
    <location>
        <begin position="12"/>
        <end position="217"/>
    </location>
</feature>
<reference evidence="4 5" key="1">
    <citation type="submission" date="2014-09" db="EMBL/GenBank/DDBJ databases">
        <authorList>
            <person name="Ellenberger Sabrina"/>
        </authorList>
    </citation>
    <scope>NUCLEOTIDE SEQUENCE [LARGE SCALE GENOMIC DNA]</scope>
    <source>
        <strain evidence="4 5">CBS 412.66</strain>
    </source>
</reference>
<dbReference type="Proteomes" id="UP000054107">
    <property type="component" value="Unassembled WGS sequence"/>
</dbReference>
<dbReference type="InterPro" id="IPR011234">
    <property type="entry name" value="Fumarylacetoacetase-like_C"/>
</dbReference>
<name>A0A0B7N5W8_9FUNG</name>
<organism evidence="4 5">
    <name type="scientific">Parasitella parasitica</name>
    <dbReference type="NCBI Taxonomy" id="35722"/>
    <lineage>
        <taxon>Eukaryota</taxon>
        <taxon>Fungi</taxon>
        <taxon>Fungi incertae sedis</taxon>
        <taxon>Mucoromycota</taxon>
        <taxon>Mucoromycotina</taxon>
        <taxon>Mucoromycetes</taxon>
        <taxon>Mucorales</taxon>
        <taxon>Mucorineae</taxon>
        <taxon>Mucoraceae</taxon>
        <taxon>Parasitella</taxon>
    </lineage>
</organism>
<gene>
    <name evidence="4" type="primary">PARPA_04626.1 scaffold 14707</name>
</gene>
<dbReference type="SUPFAM" id="SSF56529">
    <property type="entry name" value="FAH"/>
    <property type="match status" value="1"/>
</dbReference>
<dbReference type="OrthoDB" id="74910at2759"/>
<comment type="similarity">
    <text evidence="1">Belongs to the FAH family.</text>
</comment>
<dbReference type="GO" id="GO:0046872">
    <property type="term" value="F:metal ion binding"/>
    <property type="evidence" value="ECO:0007669"/>
    <property type="project" value="UniProtKB-KW"/>
</dbReference>
<dbReference type="FunFam" id="3.90.850.10:FF:000003">
    <property type="entry name" value="Fumarylacetoacetate hydrolase domain-containing 1"/>
    <property type="match status" value="1"/>
</dbReference>
<proteinExistence type="inferred from homology"/>
<dbReference type="AlphaFoldDB" id="A0A0B7N5W8"/>
<dbReference type="GO" id="GO:0005739">
    <property type="term" value="C:mitochondrion"/>
    <property type="evidence" value="ECO:0007669"/>
    <property type="project" value="TreeGrafter"/>
</dbReference>
<dbReference type="PANTHER" id="PTHR11820">
    <property type="entry name" value="ACYLPYRUVASE"/>
    <property type="match status" value="1"/>
</dbReference>
<dbReference type="GO" id="GO:0018773">
    <property type="term" value="F:acetylpyruvate hydrolase activity"/>
    <property type="evidence" value="ECO:0007669"/>
    <property type="project" value="TreeGrafter"/>
</dbReference>
<sequence>MSARTFLTSGKKIVAIGRNFSEHAKELGNAVPKSPFFFLKPTSSYLANGGTIEIPNGCDVHHEIELAVVMGKETRDCPASMVMEHVAGYALAIDCTARNLQNDAKKKGLPWSASKGFDTFSPIRNLILAAISSEFIPKDSFTDTADIDLWLKVNDKFRQQGNTKDMIFNVPFLIEYISSIMKLEVGDVIMTGTPSGVGPIKAGDVITAGMKPGKADKDIVSLKFNVANRQGLFKA</sequence>
<dbReference type="Gene3D" id="3.90.850.10">
    <property type="entry name" value="Fumarylacetoacetase-like, C-terminal domain"/>
    <property type="match status" value="1"/>
</dbReference>
<dbReference type="EMBL" id="LN725407">
    <property type="protein sequence ID" value="CEP10838.1"/>
    <property type="molecule type" value="Genomic_DNA"/>
</dbReference>
<evidence type="ECO:0000259" key="3">
    <source>
        <dbReference type="Pfam" id="PF01557"/>
    </source>
</evidence>
<evidence type="ECO:0000256" key="1">
    <source>
        <dbReference type="ARBA" id="ARBA00010211"/>
    </source>
</evidence>
<keyword evidence="5" id="KW-1185">Reference proteome</keyword>